<evidence type="ECO:0000313" key="2">
    <source>
        <dbReference type="Proteomes" id="UP001458880"/>
    </source>
</evidence>
<gene>
    <name evidence="1" type="ORF">QE152_g17930</name>
</gene>
<organism evidence="1 2">
    <name type="scientific">Popillia japonica</name>
    <name type="common">Japanese beetle</name>
    <dbReference type="NCBI Taxonomy" id="7064"/>
    <lineage>
        <taxon>Eukaryota</taxon>
        <taxon>Metazoa</taxon>
        <taxon>Ecdysozoa</taxon>
        <taxon>Arthropoda</taxon>
        <taxon>Hexapoda</taxon>
        <taxon>Insecta</taxon>
        <taxon>Pterygota</taxon>
        <taxon>Neoptera</taxon>
        <taxon>Endopterygota</taxon>
        <taxon>Coleoptera</taxon>
        <taxon>Polyphaga</taxon>
        <taxon>Scarabaeiformia</taxon>
        <taxon>Scarabaeidae</taxon>
        <taxon>Rutelinae</taxon>
        <taxon>Popillia</taxon>
    </lineage>
</organism>
<name>A0AAW1L1N8_POPJA</name>
<proteinExistence type="predicted"/>
<accession>A0AAW1L1N8</accession>
<reference evidence="1 2" key="1">
    <citation type="journal article" date="2024" name="BMC Genomics">
        <title>De novo assembly and annotation of Popillia japonica's genome with initial clues to its potential as an invasive pest.</title>
        <authorList>
            <person name="Cucini C."/>
            <person name="Boschi S."/>
            <person name="Funari R."/>
            <person name="Cardaioli E."/>
            <person name="Iannotti N."/>
            <person name="Marturano G."/>
            <person name="Paoli F."/>
            <person name="Bruttini M."/>
            <person name="Carapelli A."/>
            <person name="Frati F."/>
            <person name="Nardi F."/>
        </authorList>
    </citation>
    <scope>NUCLEOTIDE SEQUENCE [LARGE SCALE GENOMIC DNA]</scope>
    <source>
        <strain evidence="1">DMR45628</strain>
    </source>
</reference>
<comment type="caution">
    <text evidence="1">The sequence shown here is derived from an EMBL/GenBank/DDBJ whole genome shotgun (WGS) entry which is preliminary data.</text>
</comment>
<dbReference type="Proteomes" id="UP001458880">
    <property type="component" value="Unassembled WGS sequence"/>
</dbReference>
<evidence type="ECO:0000313" key="1">
    <source>
        <dbReference type="EMBL" id="KAK9728580.1"/>
    </source>
</evidence>
<dbReference type="AlphaFoldDB" id="A0AAW1L1N8"/>
<keyword evidence="2" id="KW-1185">Reference proteome</keyword>
<sequence>MFILLKKNRTGYPLADSIEDWKRLNHPKADMRAKFVPKRLLRSSLSDIWAGFHVLRKREEGKCFYEPQTRQGKDSIEAIYAREEGKCAVEKKGNAPSKMECEFNNGKRETE</sequence>
<dbReference type="EMBL" id="JASPKY010000169">
    <property type="protein sequence ID" value="KAK9728580.1"/>
    <property type="molecule type" value="Genomic_DNA"/>
</dbReference>
<protein>
    <submittedName>
        <fullName evidence="1">Uncharacterized protein</fullName>
    </submittedName>
</protein>